<dbReference type="InterPro" id="IPR000719">
    <property type="entry name" value="Prot_kinase_dom"/>
</dbReference>
<dbReference type="STRING" id="296587.C1FF49"/>
<dbReference type="PROSITE" id="PS50011">
    <property type="entry name" value="PROTEIN_KINASE_DOM"/>
    <property type="match status" value="1"/>
</dbReference>
<feature type="compositionally biased region" description="Basic residues" evidence="2">
    <location>
        <begin position="1790"/>
        <end position="1799"/>
    </location>
</feature>
<feature type="compositionally biased region" description="Low complexity" evidence="2">
    <location>
        <begin position="733"/>
        <end position="748"/>
    </location>
</feature>
<dbReference type="SMART" id="SM00220">
    <property type="entry name" value="S_TKc"/>
    <property type="match status" value="1"/>
</dbReference>
<feature type="region of interest" description="Disordered" evidence="2">
    <location>
        <begin position="716"/>
        <end position="748"/>
    </location>
</feature>
<feature type="region of interest" description="Disordered" evidence="2">
    <location>
        <begin position="1"/>
        <end position="76"/>
    </location>
</feature>
<evidence type="ECO:0000259" key="3">
    <source>
        <dbReference type="PROSITE" id="PS50011"/>
    </source>
</evidence>
<feature type="compositionally biased region" description="Low complexity" evidence="2">
    <location>
        <begin position="1602"/>
        <end position="1621"/>
    </location>
</feature>
<evidence type="ECO:0000256" key="2">
    <source>
        <dbReference type="SAM" id="MobiDB-lite"/>
    </source>
</evidence>
<dbReference type="InParanoid" id="C1FF49"/>
<gene>
    <name evidence="4" type="ORF">MICPUN_54828</name>
</gene>
<name>C1FF49_MICCC</name>
<dbReference type="PANTHER" id="PTHR13954:SF6">
    <property type="entry name" value="NON-SPECIFIC SERINE_THREONINE PROTEIN KINASE"/>
    <property type="match status" value="1"/>
</dbReference>
<dbReference type="InterPro" id="IPR045133">
    <property type="entry name" value="IRE1/2-like"/>
</dbReference>
<dbReference type="Proteomes" id="UP000002009">
    <property type="component" value="Chromosome 1"/>
</dbReference>
<evidence type="ECO:0000313" key="5">
    <source>
        <dbReference type="Proteomes" id="UP000002009"/>
    </source>
</evidence>
<dbReference type="Gene3D" id="1.10.510.10">
    <property type="entry name" value="Transferase(Phosphotransferase) domain 1"/>
    <property type="match status" value="1"/>
</dbReference>
<dbReference type="GO" id="GO:0051082">
    <property type="term" value="F:unfolded protein binding"/>
    <property type="evidence" value="ECO:0007669"/>
    <property type="project" value="TreeGrafter"/>
</dbReference>
<feature type="region of interest" description="Disordered" evidence="2">
    <location>
        <begin position="1754"/>
        <end position="1799"/>
    </location>
</feature>
<dbReference type="InterPro" id="IPR011009">
    <property type="entry name" value="Kinase-like_dom_sf"/>
</dbReference>
<evidence type="ECO:0000313" key="4">
    <source>
        <dbReference type="EMBL" id="ACO68300.1"/>
    </source>
</evidence>
<keyword evidence="5" id="KW-1185">Reference proteome</keyword>
<dbReference type="Pfam" id="PF00069">
    <property type="entry name" value="Pkinase"/>
    <property type="match status" value="1"/>
</dbReference>
<dbReference type="eggNOG" id="KOG1027">
    <property type="taxonomic scope" value="Eukaryota"/>
</dbReference>
<evidence type="ECO:0000256" key="1">
    <source>
        <dbReference type="SAM" id="Coils"/>
    </source>
</evidence>
<sequence>MSTGGRSRGAARQLAAVVRDGGARASTSGRAGPDERSPVHHLLGKIWAFGARRRRSGPGSGGTAAAPPPAADPAKRADERLARHLGLPAIPLPKSLVDGHRGVDPRWRIHRVSTETTATSTGQPRVTLIVQDARRAEITREREYFGVDAPGPNAANTDAADREPHLWKWLANAGMNISTKSPSRQGVWVLADRIQPPPNNGGRSAGGASLFDDVRGRRTVRANRASPLFTARATRGGGAGLIPGAKIEFTPEGEAVVDHVALNALLYLQKPNTREVYVSFLGLHAGRVGQAAGGQGQAGHQSVHSGRGKSAADHVAMGEQLAFHAEAARRINWLGTRLGFDVNSDRWDGRSPVTMCEPWRLQLTRLPPKVAEAGGGKDRWLIACVVPPANAAFDGGGVAGGTANNALADNPVVVADLVESIDFAQRTGTRLAVCGLELAGTHPQRLISKSTGTPPSSSFDWSSSAGEEIDSIDSISPADAQWRLQREDLVNAVDKAARAHAAVTTAYVRENTQRIWLEDWTHEGLRLEEASALVVDGARSPEWAVRWFAGFSRPYLTTPNDRALVSALSKWGADAGRGGKADSFSADVTSSSSSSSSSSGAAVSSRSPPWFFLDPMASLARFWKGSLSRLFPNLYMSGNVTHADYVRGAVTPLMRETCRYLANEIGEKRCVELLAEQNVAGARECLHDFLLGSKFDGGSVLDRDWNAMFPPGSSAASEGLGNTRDGYFPPGSSAPSAPSAPSSSSSSSSRGARFFDAIMGDNLPLRAASDENLREPGLLFAAFRKFRNNVDLMTTRVGAWHLNLAFGHVLARVEHLRTTSPDDVSLLPLHRMTVDWIERLCEGHRSYLVDGRGIRQVYLRDADKVSRGATALIDRCDDLRRRMDDLRARHEGALADLKTLAEDVEKGFAKGDADAMAMAMGAEVERTYDLSDESGLNHDTLLEDDFTSAGWRESLRRLEEAIARLESFEPDFTEDARVAASSSPDGFVRAMSYDLPPYVPSAEDDFGSNDELTETSDDFGSEDGRAEREAVLAGAVGKLEPSKAEFTTKNSGPVRATTSAPVTIDLDGTVSALRLRGPATDGDSTHHRPRAGPGADFPLVDEAEMLSVYEDWLRPLNEAHCVLLRAYELRKQMRAAVDLVAATEKIDPSGIRTAIEKAKTEGAPHSTVVAAEERLLALEDELAAFIRARRRRGNDSLLPPPKQGWTGAGRHVWYNEKDELGRGSLGTAVYAGVYDEQEGRNTVVRRPAAIKRIPLPPGERRDAVRALVEREVGLHRFLNQNSKRVTFLYGVHLDGDDAVFTAMERCGESLSQWLSNAPDGEVANLNPKERVDAAAAIVAAVADVHAANVVHNDVKPDNCLRASSGEFKLADLGLGVRMKDADVAGKSSGRYSMTTFAGYGVNVQMTGRPPEVLQGDALTTAVDVWSLGSLVYTTLTGHPSPYAESTAGSKGPVGGSTGADTIAGLYENQRIIKGAFNLNALETAKLPRHVVVAARHCVHDMLQPDPKDRPTAAAVRDHPLFWTTERCVEAVRDVYDARILNDLSPEEEAAIVAEAWGAGRKESVGRRTARSLQGWKDQIVPELRRRLVTRQRALQETGGAGVTSVTTGDGSSSDASAPDVSRVNGTRGAARGGAHQSKKTVKENGGVSGANDGSSSDDGTGYESSIRDLFRLVRNLHEHPPLDINRGDRTKRAMVKSMGALASTVPARGDEDPWSQARRVVEGYLTHAFPELPIIAKYLLDNREHIERLKSRRGEIPIVGDGGSAGGRGQGQQRQQGSQQQKGGSQQQKQRGRKQRGKK</sequence>
<keyword evidence="1" id="KW-0175">Coiled coil</keyword>
<dbReference type="GO" id="GO:1990604">
    <property type="term" value="C:IRE1-TRAF2-ASK1 complex"/>
    <property type="evidence" value="ECO:0007669"/>
    <property type="project" value="TreeGrafter"/>
</dbReference>
<feature type="domain" description="Protein kinase" evidence="3">
    <location>
        <begin position="1214"/>
        <end position="1521"/>
    </location>
</feature>
<organism evidence="4 5">
    <name type="scientific">Micromonas commoda (strain RCC299 / NOUM17 / CCMP2709)</name>
    <name type="common">Picoplanktonic green alga</name>
    <dbReference type="NCBI Taxonomy" id="296587"/>
    <lineage>
        <taxon>Eukaryota</taxon>
        <taxon>Viridiplantae</taxon>
        <taxon>Chlorophyta</taxon>
        <taxon>Mamiellophyceae</taxon>
        <taxon>Mamiellales</taxon>
        <taxon>Mamiellaceae</taxon>
        <taxon>Micromonas</taxon>
    </lineage>
</organism>
<protein>
    <recommendedName>
        <fullName evidence="3">Protein kinase domain-containing protein</fullName>
    </recommendedName>
</protein>
<feature type="coiled-coil region" evidence="1">
    <location>
        <begin position="869"/>
        <end position="903"/>
    </location>
</feature>
<feature type="compositionally biased region" description="Gly residues" evidence="2">
    <location>
        <begin position="1760"/>
        <end position="1770"/>
    </location>
</feature>
<dbReference type="OMA" id="FTAMERC"/>
<reference evidence="4 5" key="1">
    <citation type="journal article" date="2009" name="Science">
        <title>Green evolution and dynamic adaptations revealed by genomes of the marine picoeukaryotes Micromonas.</title>
        <authorList>
            <person name="Worden A.Z."/>
            <person name="Lee J.H."/>
            <person name="Mock T."/>
            <person name="Rouze P."/>
            <person name="Simmons M.P."/>
            <person name="Aerts A.L."/>
            <person name="Allen A.E."/>
            <person name="Cuvelier M.L."/>
            <person name="Derelle E."/>
            <person name="Everett M.V."/>
            <person name="Foulon E."/>
            <person name="Grimwood J."/>
            <person name="Gundlach H."/>
            <person name="Henrissat B."/>
            <person name="Napoli C."/>
            <person name="McDonald S.M."/>
            <person name="Parker M.S."/>
            <person name="Rombauts S."/>
            <person name="Salamov A."/>
            <person name="Von Dassow P."/>
            <person name="Badger J.H."/>
            <person name="Coutinho P.M."/>
            <person name="Demir E."/>
            <person name="Dubchak I."/>
            <person name="Gentemann C."/>
            <person name="Eikrem W."/>
            <person name="Gready J.E."/>
            <person name="John U."/>
            <person name="Lanier W."/>
            <person name="Lindquist E.A."/>
            <person name="Lucas S."/>
            <person name="Mayer K.F."/>
            <person name="Moreau H."/>
            <person name="Not F."/>
            <person name="Otillar R."/>
            <person name="Panaud O."/>
            <person name="Pangilinan J."/>
            <person name="Paulsen I."/>
            <person name="Piegu B."/>
            <person name="Poliakov A."/>
            <person name="Robbens S."/>
            <person name="Schmutz J."/>
            <person name="Toulza E."/>
            <person name="Wyss T."/>
            <person name="Zelensky A."/>
            <person name="Zhou K."/>
            <person name="Armbrust E.V."/>
            <person name="Bhattacharya D."/>
            <person name="Goodenough U.W."/>
            <person name="Van de Peer Y."/>
            <person name="Grigoriev I.V."/>
        </authorList>
    </citation>
    <scope>NUCLEOTIDE SEQUENCE [LARGE SCALE GENOMIC DNA]</scope>
    <source>
        <strain evidence="5">RCC299 / NOUM17</strain>
    </source>
</reference>
<feature type="compositionally biased region" description="Low complexity" evidence="2">
    <location>
        <begin position="1649"/>
        <end position="1662"/>
    </location>
</feature>
<dbReference type="OrthoDB" id="495185at2759"/>
<feature type="region of interest" description="Disordered" evidence="2">
    <location>
        <begin position="576"/>
        <end position="606"/>
    </location>
</feature>
<dbReference type="GeneID" id="8249977"/>
<dbReference type="EMBL" id="CP001574">
    <property type="protein sequence ID" value="ACO68300.1"/>
    <property type="molecule type" value="Genomic_DNA"/>
</dbReference>
<dbReference type="GO" id="GO:0004674">
    <property type="term" value="F:protein serine/threonine kinase activity"/>
    <property type="evidence" value="ECO:0007669"/>
    <property type="project" value="InterPro"/>
</dbReference>
<proteinExistence type="predicted"/>
<feature type="compositionally biased region" description="Acidic residues" evidence="2">
    <location>
        <begin position="1002"/>
        <end position="1021"/>
    </location>
</feature>
<accession>C1FF49</accession>
<dbReference type="KEGG" id="mis:MICPUN_54828"/>
<dbReference type="GO" id="GO:0004521">
    <property type="term" value="F:RNA endonuclease activity"/>
    <property type="evidence" value="ECO:0007669"/>
    <property type="project" value="InterPro"/>
</dbReference>
<dbReference type="PANTHER" id="PTHR13954">
    <property type="entry name" value="IRE1-RELATED"/>
    <property type="match status" value="1"/>
</dbReference>
<feature type="region of interest" description="Disordered" evidence="2">
    <location>
        <begin position="999"/>
        <end position="1024"/>
    </location>
</feature>
<dbReference type="SUPFAM" id="SSF56112">
    <property type="entry name" value="Protein kinase-like (PK-like)"/>
    <property type="match status" value="1"/>
</dbReference>
<feature type="region of interest" description="Disordered" evidence="2">
    <location>
        <begin position="1592"/>
        <end position="1662"/>
    </location>
</feature>
<dbReference type="RefSeq" id="XP_002507042.1">
    <property type="nucleotide sequence ID" value="XM_002506996.1"/>
</dbReference>
<feature type="compositionally biased region" description="Low complexity" evidence="2">
    <location>
        <begin position="1771"/>
        <end position="1789"/>
    </location>
</feature>
<dbReference type="GO" id="GO:0005524">
    <property type="term" value="F:ATP binding"/>
    <property type="evidence" value="ECO:0007669"/>
    <property type="project" value="InterPro"/>
</dbReference>
<dbReference type="GO" id="GO:0036498">
    <property type="term" value="P:IRE1-mediated unfolded protein response"/>
    <property type="evidence" value="ECO:0007669"/>
    <property type="project" value="TreeGrafter"/>
</dbReference>
<feature type="compositionally biased region" description="Low complexity" evidence="2">
    <location>
        <begin position="581"/>
        <end position="606"/>
    </location>
</feature>